<name>A0A8C2TSK4_COTJA</name>
<keyword evidence="3" id="KW-1185">Reference proteome</keyword>
<dbReference type="AlphaFoldDB" id="A0A8C2TSK4"/>
<reference evidence="2" key="3">
    <citation type="submission" date="2025-09" db="UniProtKB">
        <authorList>
            <consortium name="Ensembl"/>
        </authorList>
    </citation>
    <scope>IDENTIFICATION</scope>
</reference>
<keyword evidence="1" id="KW-0472">Membrane</keyword>
<dbReference type="Proteomes" id="UP000694412">
    <property type="component" value="Chromosome 25"/>
</dbReference>
<keyword evidence="1" id="KW-1133">Transmembrane helix</keyword>
<accession>A0A8C2TSK4</accession>
<sequence>CMLVWGPAEFGLSLCPSSRGSVLGELVRVGLPEVCRVSLWRRCRGAAQSGVVQAALERLRVEAFRLGFGALGKLLPALAPGERLCVVAFLLLFVWLLSLLPPVLAVWAVSPVSVLLLVLCSISYLTPLLAVCFGSSVSVCLSVAASVSV</sequence>
<evidence type="ECO:0000313" key="2">
    <source>
        <dbReference type="Ensembl" id="ENSCJPP00005017171.1"/>
    </source>
</evidence>
<evidence type="ECO:0000313" key="3">
    <source>
        <dbReference type="Proteomes" id="UP000694412"/>
    </source>
</evidence>
<feature type="transmembrane region" description="Helical" evidence="1">
    <location>
        <begin position="114"/>
        <end position="147"/>
    </location>
</feature>
<proteinExistence type="predicted"/>
<organism evidence="2 3">
    <name type="scientific">Coturnix japonica</name>
    <name type="common">Japanese quail</name>
    <name type="synonym">Coturnix coturnix japonica</name>
    <dbReference type="NCBI Taxonomy" id="93934"/>
    <lineage>
        <taxon>Eukaryota</taxon>
        <taxon>Metazoa</taxon>
        <taxon>Chordata</taxon>
        <taxon>Craniata</taxon>
        <taxon>Vertebrata</taxon>
        <taxon>Euteleostomi</taxon>
        <taxon>Archelosauria</taxon>
        <taxon>Archosauria</taxon>
        <taxon>Dinosauria</taxon>
        <taxon>Saurischia</taxon>
        <taxon>Theropoda</taxon>
        <taxon>Coelurosauria</taxon>
        <taxon>Aves</taxon>
        <taxon>Neognathae</taxon>
        <taxon>Galloanserae</taxon>
        <taxon>Galliformes</taxon>
        <taxon>Phasianidae</taxon>
        <taxon>Perdicinae</taxon>
        <taxon>Coturnix</taxon>
    </lineage>
</organism>
<protein>
    <submittedName>
        <fullName evidence="2">Uncharacterized protein</fullName>
    </submittedName>
</protein>
<reference evidence="2" key="2">
    <citation type="submission" date="2025-08" db="UniProtKB">
        <authorList>
            <consortium name="Ensembl"/>
        </authorList>
    </citation>
    <scope>IDENTIFICATION</scope>
</reference>
<keyword evidence="1" id="KW-0812">Transmembrane</keyword>
<dbReference type="Ensembl" id="ENSCJPT00005023980.1">
    <property type="protein sequence ID" value="ENSCJPP00005017171.1"/>
    <property type="gene ID" value="ENSCJPG00005014043.1"/>
</dbReference>
<evidence type="ECO:0000256" key="1">
    <source>
        <dbReference type="SAM" id="Phobius"/>
    </source>
</evidence>
<feature type="transmembrane region" description="Helical" evidence="1">
    <location>
        <begin position="84"/>
        <end position="108"/>
    </location>
</feature>
<reference evidence="2" key="1">
    <citation type="submission" date="2015-11" db="EMBL/GenBank/DDBJ databases">
        <authorList>
            <consortium name="International Coturnix japonica Genome Analysis Consortium"/>
            <person name="Warren W."/>
            <person name="Burt D.W."/>
            <person name="Antin P.B."/>
            <person name="Lanford R."/>
            <person name="Gros J."/>
            <person name="Wilson R.K."/>
        </authorList>
    </citation>
    <scope>NUCLEOTIDE SEQUENCE [LARGE SCALE GENOMIC DNA]</scope>
</reference>